<dbReference type="RefSeq" id="WP_380426445.1">
    <property type="nucleotide sequence ID" value="NZ_JBHRZV010000046.1"/>
</dbReference>
<dbReference type="Pfam" id="PF05816">
    <property type="entry name" value="TelA"/>
    <property type="match status" value="1"/>
</dbReference>
<reference evidence="2" key="1">
    <citation type="journal article" date="2019" name="Int. J. Syst. Evol. Microbiol.">
        <title>The Global Catalogue of Microorganisms (GCM) 10K type strain sequencing project: providing services to taxonomists for standard genome sequencing and annotation.</title>
        <authorList>
            <consortium name="The Broad Institute Genomics Platform"/>
            <consortium name="The Broad Institute Genome Sequencing Center for Infectious Disease"/>
            <person name="Wu L."/>
            <person name="Ma J."/>
        </authorList>
    </citation>
    <scope>NUCLEOTIDE SEQUENCE [LARGE SCALE GENOMIC DNA]</scope>
    <source>
        <strain evidence="2">CCUG 67170</strain>
    </source>
</reference>
<proteinExistence type="predicted"/>
<sequence>MTDSTFNFDIDAIASNAIVKTDKTTEIITANDETSETGQVSFLAKLTPEQQTQITSRAPQLVDNFIADQNALLEFGQNAVEDVNSTVNHILNEQRKLEIPEVDELLHNTNKELNGFIAKYKDAKPAQLEEKPNFLQKLFKQSKNSLQEFYFDSQNIEQKMDSMAASVVKQEEVLARNIVSAEMLIEDNTKSIENLVGVIAFVEATTQKGSQRASQLQSELATLDPATPEYHVKSEELARMTEVVNTLEQQHTEYVSRLYVAWATTPQMRNLVKVSSDMRQKLGMLRRNTIPTMKLSIAQLGMLQQSVKSGVTADAIVNANNAALQILAETSKEAIPALERTAQSPTVALQSVTALAESLVAQNNGLIAAIDNGRKQRAQLETAIIKSAQTINDSNKLRDEKIVTALLNEGRNVQREVEDVTPEDVTPAEEN</sequence>
<evidence type="ECO:0000313" key="2">
    <source>
        <dbReference type="Proteomes" id="UP001595807"/>
    </source>
</evidence>
<organism evidence="1 2">
    <name type="scientific">Streptococcus caprae</name>
    <dbReference type="NCBI Taxonomy" id="1640501"/>
    <lineage>
        <taxon>Bacteria</taxon>
        <taxon>Bacillati</taxon>
        <taxon>Bacillota</taxon>
        <taxon>Bacilli</taxon>
        <taxon>Lactobacillales</taxon>
        <taxon>Streptococcaceae</taxon>
        <taxon>Streptococcus</taxon>
    </lineage>
</organism>
<keyword evidence="2" id="KW-1185">Reference proteome</keyword>
<dbReference type="Proteomes" id="UP001595807">
    <property type="component" value="Unassembled WGS sequence"/>
</dbReference>
<evidence type="ECO:0000313" key="1">
    <source>
        <dbReference type="EMBL" id="MFC3928153.1"/>
    </source>
</evidence>
<comment type="caution">
    <text evidence="1">The sequence shown here is derived from an EMBL/GenBank/DDBJ whole genome shotgun (WGS) entry which is preliminary data.</text>
</comment>
<dbReference type="EMBL" id="JBHRZV010000046">
    <property type="protein sequence ID" value="MFC3928153.1"/>
    <property type="molecule type" value="Genomic_DNA"/>
</dbReference>
<dbReference type="InterPro" id="IPR008863">
    <property type="entry name" value="Toxic_anion-R_TelA"/>
</dbReference>
<gene>
    <name evidence="1" type="ORF">ACFORF_06160</name>
</gene>
<name>A0ABV8CW55_9STRE</name>
<protein>
    <submittedName>
        <fullName evidence="1">Toxic anion resistance protein</fullName>
    </submittedName>
</protein>
<accession>A0ABV8CW55</accession>